<dbReference type="InterPro" id="IPR052708">
    <property type="entry name" value="PxpC"/>
</dbReference>
<dbReference type="InterPro" id="IPR003778">
    <property type="entry name" value="CT_A_B"/>
</dbReference>
<dbReference type="NCBIfam" id="TIGR00724">
    <property type="entry name" value="urea_amlyse_rel"/>
    <property type="match status" value="1"/>
</dbReference>
<reference evidence="5 6" key="1">
    <citation type="submission" date="2019-07" db="EMBL/GenBank/DDBJ databases">
        <title>Whole genome shotgun sequence of Microvirga aerophila NBRC 106136.</title>
        <authorList>
            <person name="Hosoyama A."/>
            <person name="Uohara A."/>
            <person name="Ohji S."/>
            <person name="Ichikawa N."/>
        </authorList>
    </citation>
    <scope>NUCLEOTIDE SEQUENCE [LARGE SCALE GENOMIC DNA]</scope>
    <source>
        <strain evidence="5 6">NBRC 106136</strain>
    </source>
</reference>
<evidence type="ECO:0000256" key="3">
    <source>
        <dbReference type="ARBA" id="ARBA00022840"/>
    </source>
</evidence>
<keyword evidence="2 5" id="KW-0378">Hydrolase</keyword>
<dbReference type="Pfam" id="PF02626">
    <property type="entry name" value="CT_A_B"/>
    <property type="match status" value="1"/>
</dbReference>
<sequence>MTELVVKACGPMTSLQDRGRSGYQRFGVSPSGAMDMRSLAMANVLVGNAPGVAAIEFVNLGGSFTCAGGDLRIALVGAGCALSIDGTPVPPRTSAILKEGQTAQVGHTRTGTFAYLAVAGGFAIKPQLGSLSFHLRSRLGGLNGAALQADDRLPCIIQAQDGAPVHLPVNEDDRDSPVRVMLGPQDDYFTPDAIRTFLDSEFTVTPQADRMGFQLSGPAIEHAKGFNIVSDGIATGHIQIPGNGQPIVLMRDRQTAGGYPKIATVISADLDRFAQVRPGSAVRFSAVRRDEAVAAARALKEQIASLPDALVPVRFSLTTEHLLSTNLIGGAVNALAPKMSDLAP</sequence>
<name>A0A512BPQ3_9HYPH</name>
<keyword evidence="3" id="KW-0067">ATP-binding</keyword>
<dbReference type="GO" id="GO:0005524">
    <property type="term" value="F:ATP binding"/>
    <property type="evidence" value="ECO:0007669"/>
    <property type="project" value="UniProtKB-KW"/>
</dbReference>
<dbReference type="EMBL" id="BJYU01000017">
    <property type="protein sequence ID" value="GEO13929.1"/>
    <property type="molecule type" value="Genomic_DNA"/>
</dbReference>
<evidence type="ECO:0000259" key="4">
    <source>
        <dbReference type="SMART" id="SM00797"/>
    </source>
</evidence>
<dbReference type="SUPFAM" id="SSF50891">
    <property type="entry name" value="Cyclophilin-like"/>
    <property type="match status" value="1"/>
</dbReference>
<dbReference type="SMART" id="SM00797">
    <property type="entry name" value="AHS2"/>
    <property type="match status" value="1"/>
</dbReference>
<evidence type="ECO:0000313" key="6">
    <source>
        <dbReference type="Proteomes" id="UP000321085"/>
    </source>
</evidence>
<comment type="caution">
    <text evidence="5">The sequence shown here is derived from an EMBL/GenBank/DDBJ whole genome shotgun (WGS) entry which is preliminary data.</text>
</comment>
<protein>
    <submittedName>
        <fullName evidence="5">Allophanate hydrolase</fullName>
    </submittedName>
</protein>
<proteinExistence type="predicted"/>
<dbReference type="AlphaFoldDB" id="A0A512BPQ3"/>
<evidence type="ECO:0000313" key="5">
    <source>
        <dbReference type="EMBL" id="GEO13929.1"/>
    </source>
</evidence>
<evidence type="ECO:0000256" key="2">
    <source>
        <dbReference type="ARBA" id="ARBA00022801"/>
    </source>
</evidence>
<dbReference type="PANTHER" id="PTHR43309:SF5">
    <property type="entry name" value="5-OXOPROLINASE SUBUNIT C"/>
    <property type="match status" value="1"/>
</dbReference>
<evidence type="ECO:0000256" key="1">
    <source>
        <dbReference type="ARBA" id="ARBA00022741"/>
    </source>
</evidence>
<dbReference type="Gene3D" id="2.40.100.10">
    <property type="entry name" value="Cyclophilin-like"/>
    <property type="match status" value="1"/>
</dbReference>
<accession>A0A512BPQ3</accession>
<dbReference type="InterPro" id="IPR029000">
    <property type="entry name" value="Cyclophilin-like_dom_sf"/>
</dbReference>
<dbReference type="OrthoDB" id="9768696at2"/>
<keyword evidence="1" id="KW-0547">Nucleotide-binding</keyword>
<gene>
    <name evidence="5" type="ORF">MAE02_16250</name>
</gene>
<dbReference type="Proteomes" id="UP000321085">
    <property type="component" value="Unassembled WGS sequence"/>
</dbReference>
<feature type="domain" description="Carboxyltransferase" evidence="4">
    <location>
        <begin position="25"/>
        <end position="302"/>
    </location>
</feature>
<dbReference type="RefSeq" id="WP_114186491.1">
    <property type="nucleotide sequence ID" value="NZ_BJYU01000017.1"/>
</dbReference>
<dbReference type="GO" id="GO:0016787">
    <property type="term" value="F:hydrolase activity"/>
    <property type="evidence" value="ECO:0007669"/>
    <property type="project" value="UniProtKB-KW"/>
</dbReference>
<keyword evidence="6" id="KW-1185">Reference proteome</keyword>
<organism evidence="5 6">
    <name type="scientific">Microvirga aerophila</name>
    <dbReference type="NCBI Taxonomy" id="670291"/>
    <lineage>
        <taxon>Bacteria</taxon>
        <taxon>Pseudomonadati</taxon>
        <taxon>Pseudomonadota</taxon>
        <taxon>Alphaproteobacteria</taxon>
        <taxon>Hyphomicrobiales</taxon>
        <taxon>Methylobacteriaceae</taxon>
        <taxon>Microvirga</taxon>
    </lineage>
</organism>
<dbReference type="PANTHER" id="PTHR43309">
    <property type="entry name" value="5-OXOPROLINASE SUBUNIT C"/>
    <property type="match status" value="1"/>
</dbReference>